<dbReference type="RefSeq" id="XP_013429165.1">
    <property type="nucleotide sequence ID" value="XM_013573711.1"/>
</dbReference>
<proteinExistence type="predicted"/>
<feature type="region of interest" description="Disordered" evidence="1">
    <location>
        <begin position="184"/>
        <end position="216"/>
    </location>
</feature>
<protein>
    <submittedName>
        <fullName evidence="3">Uncharacterized protein</fullName>
    </submittedName>
</protein>
<dbReference type="OrthoDB" id="3942424at2759"/>
<evidence type="ECO:0000256" key="1">
    <source>
        <dbReference type="SAM" id="MobiDB-lite"/>
    </source>
</evidence>
<reference evidence="3 4" key="1">
    <citation type="journal article" date="2014" name="BMC Genomics">
        <title>Genome sequencing of four Aureobasidium pullulans varieties: biotechnological potential, stress tolerance, and description of new species.</title>
        <authorList>
            <person name="Gostin Ar C."/>
            <person name="Ohm R.A."/>
            <person name="Kogej T."/>
            <person name="Sonjak S."/>
            <person name="Turk M."/>
            <person name="Zajc J."/>
            <person name="Zalar P."/>
            <person name="Grube M."/>
            <person name="Sun H."/>
            <person name="Han J."/>
            <person name="Sharma A."/>
            <person name="Chiniquy J."/>
            <person name="Ngan C.Y."/>
            <person name="Lipzen A."/>
            <person name="Barry K."/>
            <person name="Grigoriev I.V."/>
            <person name="Gunde-Cimerman N."/>
        </authorList>
    </citation>
    <scope>NUCLEOTIDE SEQUENCE [LARGE SCALE GENOMIC DNA]</scope>
    <source>
        <strain evidence="3 4">CBS 147.97</strain>
    </source>
</reference>
<evidence type="ECO:0000313" key="3">
    <source>
        <dbReference type="EMBL" id="KEQ74882.1"/>
    </source>
</evidence>
<accession>A0A074WYN3</accession>
<feature type="chain" id="PRO_5001701857" evidence="2">
    <location>
        <begin position="19"/>
        <end position="239"/>
    </location>
</feature>
<dbReference type="EMBL" id="KL584706">
    <property type="protein sequence ID" value="KEQ74882.1"/>
    <property type="molecule type" value="Genomic_DNA"/>
</dbReference>
<evidence type="ECO:0000313" key="4">
    <source>
        <dbReference type="Proteomes" id="UP000027730"/>
    </source>
</evidence>
<feature type="compositionally biased region" description="Low complexity" evidence="1">
    <location>
        <begin position="196"/>
        <end position="216"/>
    </location>
</feature>
<gene>
    <name evidence="3" type="ORF">M436DRAFT_62314</name>
</gene>
<keyword evidence="2" id="KW-0732">Signal</keyword>
<dbReference type="GeneID" id="25413354"/>
<organism evidence="3 4">
    <name type="scientific">Aureobasidium namibiae CBS 147.97</name>
    <dbReference type="NCBI Taxonomy" id="1043004"/>
    <lineage>
        <taxon>Eukaryota</taxon>
        <taxon>Fungi</taxon>
        <taxon>Dikarya</taxon>
        <taxon>Ascomycota</taxon>
        <taxon>Pezizomycotina</taxon>
        <taxon>Dothideomycetes</taxon>
        <taxon>Dothideomycetidae</taxon>
        <taxon>Dothideales</taxon>
        <taxon>Saccotheciaceae</taxon>
        <taxon>Aureobasidium</taxon>
    </lineage>
</organism>
<dbReference type="STRING" id="1043004.A0A074WYN3"/>
<feature type="signal peptide" evidence="2">
    <location>
        <begin position="1"/>
        <end position="18"/>
    </location>
</feature>
<sequence>MRSSTAAIALAFAASAAAAPQGVVYVTSVIDQTTTWCPAGTYTHASGTTVLTAAQMMTLPVSSAAAIQTPSVATPEAVSVSSTPKATSVSSVPTAGSYESAPISSAVAVPASSVATAVSVSSLPASSPVSPEETASVPVVVESSPAPIASVGTATPIVPGSAYASSAPYPVSMATGAVGYAQPSGVSGGSGAAQPSGVAGATGSSSSAKPSSTYTGAASRNIAGATGLFAVAAAFFALV</sequence>
<name>A0A074WYN3_9PEZI</name>
<dbReference type="AlphaFoldDB" id="A0A074WYN3"/>
<dbReference type="Proteomes" id="UP000027730">
    <property type="component" value="Unassembled WGS sequence"/>
</dbReference>
<keyword evidence="4" id="KW-1185">Reference proteome</keyword>
<evidence type="ECO:0000256" key="2">
    <source>
        <dbReference type="SAM" id="SignalP"/>
    </source>
</evidence>
<dbReference type="HOGENOM" id="CLU_1160909_0_0_1"/>